<comment type="caution">
    <text evidence="5">The sequence shown here is derived from an EMBL/GenBank/DDBJ whole genome shotgun (WGS) entry which is preliminary data.</text>
</comment>
<dbReference type="GO" id="GO:0055085">
    <property type="term" value="P:transmembrane transport"/>
    <property type="evidence" value="ECO:0007669"/>
    <property type="project" value="TreeGrafter"/>
</dbReference>
<dbReference type="VEuPathDB" id="FungiDB:AeMF1_011517"/>
<feature type="transmembrane region" description="Helical" evidence="2">
    <location>
        <begin position="705"/>
        <end position="726"/>
    </location>
</feature>
<feature type="region of interest" description="Disordered" evidence="1">
    <location>
        <begin position="39"/>
        <end position="199"/>
    </location>
</feature>
<evidence type="ECO:0000259" key="4">
    <source>
        <dbReference type="Pfam" id="PF06011"/>
    </source>
</evidence>
<feature type="transmembrane region" description="Helical" evidence="2">
    <location>
        <begin position="505"/>
        <end position="531"/>
    </location>
</feature>
<dbReference type="InterPro" id="IPR040241">
    <property type="entry name" value="TRP_Flc/Pkd2-like"/>
</dbReference>
<feature type="signal peptide" evidence="3">
    <location>
        <begin position="1"/>
        <end position="19"/>
    </location>
</feature>
<gene>
    <name evidence="5" type="ORF">Ae201684_007806</name>
</gene>
<feature type="chain" id="PRO_5026185444" description="TRP C-terminal domain-containing protein" evidence="3">
    <location>
        <begin position="20"/>
        <end position="851"/>
    </location>
</feature>
<keyword evidence="6" id="KW-1185">Reference proteome</keyword>
<sequence length="851" mass="90358">MRLLLPSFVASMMAIHATAATECRFSVNVANIAVATPAPTTIAPSNLNNTNTTNDSVTRPPGTTNSTTDSPTTTVPGATQTPTTTSSDSKTTTAVPGTSAPTTTASGTPTTTPKEPTTTAPTNSSPSPKTTETTTTAAPQRRLKDSTTAPSTSAPTTTTPTTTGNDSKTTAAPNSTNTTKTTTAPTSTTGNSTDTSSTAATYDTVDCDENFYGMWAKQGITCGGQALDVTKAVAAQSCKVYRGTITIPNSTTTKAATCFSSCYIPECTSNKWDYESDSGLGWSVYQNVTFGTWFAGESSLPSLLSTVKTSTFTPEYSCSKYSLCSCPAANVVSGGNGTSANGTKTDSDTSGKTANDVWADGTKKTNLDYAGQVTSSVSKSVTYTTIATTTTMVIASSVGVVSSSASGVAAGVSSAGSASTASATLDIAQFAVCSGALSLPGASNTLRLISTQMAFSTFTWFSFGNDGSKTSKTTRLLASDYVGPRDEKSGGMFEYTSRLGIKPTMLLYVVLAGLGSVLGGVGVILVLVLLIGSNLSCVKDKRKFQQDSVDRAIGGLVLIAVISQYALGMVCMFQICLTLKNTVGPKVTAELIVAVVTLLLLALGIIFYGLYVVRKHKEEILDIGTAAHFEKSIHKRYGTLYDQYNYDNRYFFVAKMGLALLTGMVTGSIAITGKTQLIMLIGMHVAFFLLLEVRKPHSAPFVQNASVVIVVIKVITFGLSFFLLEAADDNLPWSVQNVISYVILALQLVVLICLLARQVYIFWKTRQIKNQKDNGVADETTPQHLQMHAFDSVRGSLKHNNQQQREWTSEYYSEQNRRPQHQQQGLKEIRSNGHVTGKRYDDGHDPNEYAI</sequence>
<keyword evidence="2" id="KW-1133">Transmembrane helix</keyword>
<dbReference type="GO" id="GO:0016020">
    <property type="term" value="C:membrane"/>
    <property type="evidence" value="ECO:0007669"/>
    <property type="project" value="TreeGrafter"/>
</dbReference>
<evidence type="ECO:0000313" key="6">
    <source>
        <dbReference type="Proteomes" id="UP000481153"/>
    </source>
</evidence>
<feature type="transmembrane region" description="Helical" evidence="2">
    <location>
        <begin position="650"/>
        <end position="671"/>
    </location>
</feature>
<dbReference type="Pfam" id="PF06011">
    <property type="entry name" value="TRP"/>
    <property type="match status" value="1"/>
</dbReference>
<dbReference type="PANTHER" id="PTHR31145:SF6">
    <property type="entry name" value="INTEGRAL MEMBRANE PROTEIN (AFU_ORTHOLOGUE AFUA_7G01610)"/>
    <property type="match status" value="1"/>
</dbReference>
<feature type="compositionally biased region" description="Low complexity" evidence="1">
    <location>
        <begin position="39"/>
        <end position="139"/>
    </location>
</feature>
<keyword evidence="2" id="KW-0812">Transmembrane</keyword>
<feature type="transmembrane region" description="Helical" evidence="2">
    <location>
        <begin position="677"/>
        <end position="693"/>
    </location>
</feature>
<evidence type="ECO:0000256" key="3">
    <source>
        <dbReference type="SAM" id="SignalP"/>
    </source>
</evidence>
<organism evidence="5 6">
    <name type="scientific">Aphanomyces euteiches</name>
    <dbReference type="NCBI Taxonomy" id="100861"/>
    <lineage>
        <taxon>Eukaryota</taxon>
        <taxon>Sar</taxon>
        <taxon>Stramenopiles</taxon>
        <taxon>Oomycota</taxon>
        <taxon>Saprolegniomycetes</taxon>
        <taxon>Saprolegniales</taxon>
        <taxon>Verrucalvaceae</taxon>
        <taxon>Aphanomyces</taxon>
    </lineage>
</organism>
<feature type="transmembrane region" description="Helical" evidence="2">
    <location>
        <begin position="552"/>
        <end position="575"/>
    </location>
</feature>
<dbReference type="PANTHER" id="PTHR31145">
    <property type="entry name" value="INTEGRAL MEMBRANE PROTEIN (AFU_ORTHOLOGUE AFUA_7G01610)"/>
    <property type="match status" value="1"/>
</dbReference>
<keyword evidence="2" id="KW-0472">Membrane</keyword>
<dbReference type="EMBL" id="VJMJ01000093">
    <property type="protein sequence ID" value="KAF0735801.1"/>
    <property type="molecule type" value="Genomic_DNA"/>
</dbReference>
<evidence type="ECO:0000313" key="5">
    <source>
        <dbReference type="EMBL" id="KAF0735801.1"/>
    </source>
</evidence>
<evidence type="ECO:0000256" key="2">
    <source>
        <dbReference type="SAM" id="Phobius"/>
    </source>
</evidence>
<keyword evidence="3" id="KW-0732">Signal</keyword>
<feature type="domain" description="TRP C-terminal" evidence="4">
    <location>
        <begin position="402"/>
        <end position="763"/>
    </location>
</feature>
<dbReference type="AlphaFoldDB" id="A0A6G0X748"/>
<feature type="compositionally biased region" description="Basic and acidic residues" evidence="1">
    <location>
        <begin position="838"/>
        <end position="851"/>
    </location>
</feature>
<feature type="transmembrane region" description="Helical" evidence="2">
    <location>
        <begin position="587"/>
        <end position="611"/>
    </location>
</feature>
<reference evidence="5 6" key="1">
    <citation type="submission" date="2019-07" db="EMBL/GenBank/DDBJ databases">
        <title>Genomics analysis of Aphanomyces spp. identifies a new class of oomycete effector associated with host adaptation.</title>
        <authorList>
            <person name="Gaulin E."/>
        </authorList>
    </citation>
    <scope>NUCLEOTIDE SEQUENCE [LARGE SCALE GENOMIC DNA]</scope>
    <source>
        <strain evidence="5 6">ATCC 201684</strain>
    </source>
</reference>
<protein>
    <recommendedName>
        <fullName evidence="4">TRP C-terminal domain-containing protein</fullName>
    </recommendedName>
</protein>
<proteinExistence type="predicted"/>
<feature type="compositionally biased region" description="Low complexity" evidence="1">
    <location>
        <begin position="146"/>
        <end position="199"/>
    </location>
</feature>
<accession>A0A6G0X748</accession>
<evidence type="ECO:0000256" key="1">
    <source>
        <dbReference type="SAM" id="MobiDB-lite"/>
    </source>
</evidence>
<dbReference type="InterPro" id="IPR010308">
    <property type="entry name" value="TRP_C"/>
</dbReference>
<feature type="transmembrane region" description="Helical" evidence="2">
    <location>
        <begin position="738"/>
        <end position="763"/>
    </location>
</feature>
<dbReference type="Proteomes" id="UP000481153">
    <property type="component" value="Unassembled WGS sequence"/>
</dbReference>
<name>A0A6G0X748_9STRA</name>
<feature type="region of interest" description="Disordered" evidence="1">
    <location>
        <begin position="811"/>
        <end position="851"/>
    </location>
</feature>